<sequence length="88" mass="10281">MLDSTADMISMRRHSKGQLEGAAKIIWAQPRKLRESGERYRFAQMRVDMRHYYPLLPSRKPASKLRLGTRSSVMETDQFMSQDDTQGF</sequence>
<evidence type="ECO:0000313" key="2">
    <source>
        <dbReference type="Proteomes" id="UP001153050"/>
    </source>
</evidence>
<comment type="caution">
    <text evidence="1">The sequence shown here is derived from an EMBL/GenBank/DDBJ whole genome shotgun (WGS) entry which is preliminary data.</text>
</comment>
<dbReference type="Proteomes" id="UP001153050">
    <property type="component" value="Unassembled WGS sequence"/>
</dbReference>
<accession>A0ABM9DMJ3</accession>
<keyword evidence="2" id="KW-1185">Reference proteome</keyword>
<reference evidence="1 2" key="1">
    <citation type="submission" date="2022-03" db="EMBL/GenBank/DDBJ databases">
        <authorList>
            <person name="Brunel B."/>
        </authorList>
    </citation>
    <scope>NUCLEOTIDE SEQUENCE [LARGE SCALE GENOMIC DNA]</scope>
    <source>
        <strain evidence="1">STM5069sample</strain>
    </source>
</reference>
<evidence type="ECO:0000313" key="1">
    <source>
        <dbReference type="EMBL" id="CAH2397191.1"/>
    </source>
</evidence>
<gene>
    <name evidence="1" type="ORF">MES5069_1690007</name>
</gene>
<organism evidence="1 2">
    <name type="scientific">Mesorhizobium escarrei</name>
    <dbReference type="NCBI Taxonomy" id="666018"/>
    <lineage>
        <taxon>Bacteria</taxon>
        <taxon>Pseudomonadati</taxon>
        <taxon>Pseudomonadota</taxon>
        <taxon>Alphaproteobacteria</taxon>
        <taxon>Hyphomicrobiales</taxon>
        <taxon>Phyllobacteriaceae</taxon>
        <taxon>Mesorhizobium</taxon>
    </lineage>
</organism>
<dbReference type="EMBL" id="CAKXZT010000078">
    <property type="protein sequence ID" value="CAH2397191.1"/>
    <property type="molecule type" value="Genomic_DNA"/>
</dbReference>
<proteinExistence type="predicted"/>
<protein>
    <submittedName>
        <fullName evidence="1">Uncharacterized protein</fullName>
    </submittedName>
</protein>
<name>A0ABM9DMJ3_9HYPH</name>